<dbReference type="InterPro" id="IPR016187">
    <property type="entry name" value="CTDL_fold"/>
</dbReference>
<dbReference type="AlphaFoldDB" id="Q9BIG8"/>
<dbReference type="InterPro" id="IPR018378">
    <property type="entry name" value="C-type_lectin_CS"/>
</dbReference>
<name>Q9BIG8_APHVA</name>
<evidence type="ECO:0000256" key="2">
    <source>
        <dbReference type="SAM" id="SignalP"/>
    </source>
</evidence>
<dbReference type="InterPro" id="IPR050111">
    <property type="entry name" value="C-type_lectin/snaclec_domain"/>
</dbReference>
<keyword evidence="2" id="KW-0732">Signal</keyword>
<protein>
    <submittedName>
        <fullName evidence="4">LECC1 protein</fullName>
    </submittedName>
</protein>
<dbReference type="EMBL" id="AJ276450">
    <property type="protein sequence ID" value="CAC34376.1"/>
    <property type="molecule type" value="mRNA"/>
</dbReference>
<organism evidence="4">
    <name type="scientific">Aphrocallistes vastus</name>
    <name type="common">Cloud glass sponge</name>
    <name type="synonym">Aphrocallistes whiteavesianus</name>
    <dbReference type="NCBI Taxonomy" id="83887"/>
    <lineage>
        <taxon>Eukaryota</taxon>
        <taxon>Metazoa</taxon>
        <taxon>Porifera</taxon>
        <taxon>Hexactinellida</taxon>
        <taxon>Hexasterophora</taxon>
        <taxon>Sceptrulophora</taxon>
        <taxon>Aphrocallistidae</taxon>
        <taxon>Aphrocallistes</taxon>
    </lineage>
</organism>
<proteinExistence type="evidence at transcript level"/>
<evidence type="ECO:0000256" key="1">
    <source>
        <dbReference type="ARBA" id="ARBA00023157"/>
    </source>
</evidence>
<dbReference type="Pfam" id="PF00059">
    <property type="entry name" value="Lectin_C"/>
    <property type="match status" value="1"/>
</dbReference>
<keyword evidence="1" id="KW-1015">Disulfide bond</keyword>
<dbReference type="PROSITE" id="PS00615">
    <property type="entry name" value="C_TYPE_LECTIN_1"/>
    <property type="match status" value="1"/>
</dbReference>
<dbReference type="PANTHER" id="PTHR22803">
    <property type="entry name" value="MANNOSE, PHOSPHOLIPASE, LECTIN RECEPTOR RELATED"/>
    <property type="match status" value="1"/>
</dbReference>
<dbReference type="InterPro" id="IPR016186">
    <property type="entry name" value="C-type_lectin-like/link_sf"/>
</dbReference>
<evidence type="ECO:0000259" key="3">
    <source>
        <dbReference type="PROSITE" id="PS50041"/>
    </source>
</evidence>
<gene>
    <name evidence="4" type="primary">lecc1</name>
</gene>
<dbReference type="SMR" id="Q9BIG8"/>
<feature type="signal peptide" evidence="2">
    <location>
        <begin position="1"/>
        <end position="16"/>
    </location>
</feature>
<dbReference type="SUPFAM" id="SSF56436">
    <property type="entry name" value="C-type lectin-like"/>
    <property type="match status" value="1"/>
</dbReference>
<feature type="chain" id="PRO_5004324299" evidence="2">
    <location>
        <begin position="17"/>
        <end position="191"/>
    </location>
</feature>
<feature type="domain" description="C-type lectin" evidence="3">
    <location>
        <begin position="74"/>
        <end position="186"/>
    </location>
</feature>
<dbReference type="InterPro" id="IPR001304">
    <property type="entry name" value="C-type_lectin-like"/>
</dbReference>
<dbReference type="SMART" id="SM00034">
    <property type="entry name" value="CLECT"/>
    <property type="match status" value="1"/>
</dbReference>
<sequence length="191" mass="22022">MKALLILIGGLAMAFAISLDTNDKYAKMEMDMATDIEADIEADIEIKSNYNMTATPLEDIDLEYVHKECFPWGVHEYCYFPHISVTWGDAETLCQRWGGHLASMNSYHERCFLHQRLHRRPCYWIGFVDNSGTNTGYQWTDGSGGFTFWHGGQPDHRGIQMCTRVISRHGTWDNIHCWAGQRVLCKKLLRI</sequence>
<dbReference type="CDD" id="cd00037">
    <property type="entry name" value="CLECT"/>
    <property type="match status" value="1"/>
</dbReference>
<reference evidence="4" key="1">
    <citation type="journal article" date="2001" name="Glycobiology">
        <title>Isolation and cloning of a C-type lectin from the hexactinellid sponge Aphrocallistes vastus: a putative aggregation factor.</title>
        <authorList>
            <person name="Gundacker D."/>
            <person name="Leys S.P."/>
            <person name="Schroder H.C."/>
            <person name="Muller I.M."/>
            <person name="Muller W.E."/>
        </authorList>
    </citation>
    <scope>NUCLEOTIDE SEQUENCE</scope>
</reference>
<dbReference type="PROSITE" id="PS50041">
    <property type="entry name" value="C_TYPE_LECTIN_2"/>
    <property type="match status" value="1"/>
</dbReference>
<evidence type="ECO:0000313" key="4">
    <source>
        <dbReference type="EMBL" id="CAC34376.1"/>
    </source>
</evidence>
<dbReference type="Gene3D" id="3.10.100.10">
    <property type="entry name" value="Mannose-Binding Protein A, subunit A"/>
    <property type="match status" value="1"/>
</dbReference>
<accession>Q9BIG8</accession>